<organism evidence="1">
    <name type="scientific">marine sediment metagenome</name>
    <dbReference type="NCBI Taxonomy" id="412755"/>
    <lineage>
        <taxon>unclassified sequences</taxon>
        <taxon>metagenomes</taxon>
        <taxon>ecological metagenomes</taxon>
    </lineage>
</organism>
<comment type="caution">
    <text evidence="1">The sequence shown here is derived from an EMBL/GenBank/DDBJ whole genome shotgun (WGS) entry which is preliminary data.</text>
</comment>
<name>A0A0F9SN98_9ZZZZ</name>
<dbReference type="AlphaFoldDB" id="A0A0F9SN98"/>
<gene>
    <name evidence="1" type="ORF">LCGC14_0830680</name>
</gene>
<dbReference type="EMBL" id="LAZR01002382">
    <property type="protein sequence ID" value="KKN30763.1"/>
    <property type="molecule type" value="Genomic_DNA"/>
</dbReference>
<evidence type="ECO:0000313" key="1">
    <source>
        <dbReference type="EMBL" id="KKN30763.1"/>
    </source>
</evidence>
<accession>A0A0F9SN98</accession>
<sequence length="95" mass="9959">MAAGDIFADQQDIANTAFLTVRPVAGKEAVVHNLFYGASVEVYRVTGALVTEVVAATGALGNTPGTFHVDSTYYIKVKNVSGSNAELGFDGVYTK</sequence>
<reference evidence="1" key="1">
    <citation type="journal article" date="2015" name="Nature">
        <title>Complex archaea that bridge the gap between prokaryotes and eukaryotes.</title>
        <authorList>
            <person name="Spang A."/>
            <person name="Saw J.H."/>
            <person name="Jorgensen S.L."/>
            <person name="Zaremba-Niedzwiedzka K."/>
            <person name="Martijn J."/>
            <person name="Lind A.E."/>
            <person name="van Eijk R."/>
            <person name="Schleper C."/>
            <person name="Guy L."/>
            <person name="Ettema T.J."/>
        </authorList>
    </citation>
    <scope>NUCLEOTIDE SEQUENCE</scope>
</reference>
<protein>
    <submittedName>
        <fullName evidence="1">Uncharacterized protein</fullName>
    </submittedName>
</protein>
<proteinExistence type="predicted"/>